<gene>
    <name evidence="1" type="ORF">BLA29_010409</name>
</gene>
<dbReference type="EMBL" id="MUJZ01064247">
    <property type="protein sequence ID" value="OTF70731.1"/>
    <property type="molecule type" value="Genomic_DNA"/>
</dbReference>
<comment type="caution">
    <text evidence="1">The sequence shown here is derived from an EMBL/GenBank/DDBJ whole genome shotgun (WGS) entry which is preliminary data.</text>
</comment>
<evidence type="ECO:0000313" key="1">
    <source>
        <dbReference type="EMBL" id="OTF70731.1"/>
    </source>
</evidence>
<sequence>MVKEHRTKTTSNQLNVHIATKCLLCCQDFEQIHYIEPSSSTKGEFDSEIIDDDADDVNIHRDEVLRLVSNLSVAMYAKQSEQELLSFKQKFPKIFENFCLYSDVCLQMEQNNYRVTARRFLHELFMDTNVDQFYQHAEAIMKKYEHLKSME</sequence>
<dbReference type="PANTHER" id="PTHR13298:SF11">
    <property type="entry name" value="RAPAMYCIN-INSENSITIVE COMPANION OF MTOR"/>
    <property type="match status" value="1"/>
</dbReference>
<proteinExistence type="predicted"/>
<dbReference type="InterPro" id="IPR028268">
    <property type="entry name" value="Pianissimo_fam"/>
</dbReference>
<organism evidence="1 2">
    <name type="scientific">Euroglyphus maynei</name>
    <name type="common">Mayne's house dust mite</name>
    <dbReference type="NCBI Taxonomy" id="6958"/>
    <lineage>
        <taxon>Eukaryota</taxon>
        <taxon>Metazoa</taxon>
        <taxon>Ecdysozoa</taxon>
        <taxon>Arthropoda</taxon>
        <taxon>Chelicerata</taxon>
        <taxon>Arachnida</taxon>
        <taxon>Acari</taxon>
        <taxon>Acariformes</taxon>
        <taxon>Sarcoptiformes</taxon>
        <taxon>Astigmata</taxon>
        <taxon>Psoroptidia</taxon>
        <taxon>Analgoidea</taxon>
        <taxon>Pyroglyphidae</taxon>
        <taxon>Pyroglyphinae</taxon>
        <taxon>Euroglyphus</taxon>
    </lineage>
</organism>
<dbReference type="GO" id="GO:0038203">
    <property type="term" value="P:TORC2 signaling"/>
    <property type="evidence" value="ECO:0007669"/>
    <property type="project" value="TreeGrafter"/>
</dbReference>
<dbReference type="OrthoDB" id="271111at2759"/>
<dbReference type="PANTHER" id="PTHR13298">
    <property type="entry name" value="CYTOSOLIC REGULATOR PIANISSIMO"/>
    <property type="match status" value="1"/>
</dbReference>
<dbReference type="GO" id="GO:0043539">
    <property type="term" value="F:protein serine/threonine kinase activator activity"/>
    <property type="evidence" value="ECO:0007669"/>
    <property type="project" value="TreeGrafter"/>
</dbReference>
<dbReference type="AlphaFoldDB" id="A0A1Y3AQI9"/>
<dbReference type="GO" id="GO:0031932">
    <property type="term" value="C:TORC2 complex"/>
    <property type="evidence" value="ECO:0007669"/>
    <property type="project" value="InterPro"/>
</dbReference>
<reference evidence="1 2" key="1">
    <citation type="submission" date="2017-03" db="EMBL/GenBank/DDBJ databases">
        <title>Genome Survey of Euroglyphus maynei.</title>
        <authorList>
            <person name="Arlian L.G."/>
            <person name="Morgan M.S."/>
            <person name="Rider S.D."/>
        </authorList>
    </citation>
    <scope>NUCLEOTIDE SEQUENCE [LARGE SCALE GENOMIC DNA]</scope>
    <source>
        <strain evidence="1">Arlian Lab</strain>
        <tissue evidence="1">Whole body</tissue>
    </source>
</reference>
<keyword evidence="2" id="KW-1185">Reference proteome</keyword>
<name>A0A1Y3AQI9_EURMA</name>
<protein>
    <submittedName>
        <fullName evidence="1">Uncharacterized protein</fullName>
    </submittedName>
</protein>
<evidence type="ECO:0000313" key="2">
    <source>
        <dbReference type="Proteomes" id="UP000194236"/>
    </source>
</evidence>
<dbReference type="GO" id="GO:0051897">
    <property type="term" value="P:positive regulation of phosphatidylinositol 3-kinase/protein kinase B signal transduction"/>
    <property type="evidence" value="ECO:0007669"/>
    <property type="project" value="TreeGrafter"/>
</dbReference>
<accession>A0A1Y3AQI9</accession>
<dbReference type="Proteomes" id="UP000194236">
    <property type="component" value="Unassembled WGS sequence"/>
</dbReference>